<accession>A0A2N8UI60</accession>
<name>A0A2N8UI60_9BASI</name>
<dbReference type="AlphaFoldDB" id="A0A2N8UI60"/>
<protein>
    <submittedName>
        <fullName evidence="1">Uncharacterized protein</fullName>
    </submittedName>
</protein>
<evidence type="ECO:0000313" key="2">
    <source>
        <dbReference type="Proteomes" id="UP000239563"/>
    </source>
</evidence>
<reference evidence="1 2" key="1">
    <citation type="submission" date="2017-02" db="EMBL/GenBank/DDBJ databases">
        <authorList>
            <person name="Peterson S.W."/>
        </authorList>
    </citation>
    <scope>NUCLEOTIDE SEQUENCE [LARGE SCALE GENOMIC DNA]</scope>
    <source>
        <strain evidence="1 2">SRS1_H2-8</strain>
    </source>
</reference>
<evidence type="ECO:0000313" key="1">
    <source>
        <dbReference type="EMBL" id="SJX64531.1"/>
    </source>
</evidence>
<organism evidence="1 2">
    <name type="scientific">Sporisorium reilianum f. sp. reilianum</name>
    <dbReference type="NCBI Taxonomy" id="72559"/>
    <lineage>
        <taxon>Eukaryota</taxon>
        <taxon>Fungi</taxon>
        <taxon>Dikarya</taxon>
        <taxon>Basidiomycota</taxon>
        <taxon>Ustilaginomycotina</taxon>
        <taxon>Ustilaginomycetes</taxon>
        <taxon>Ustilaginales</taxon>
        <taxon>Ustilaginaceae</taxon>
        <taxon>Sporisorium</taxon>
    </lineage>
</organism>
<sequence length="164" mass="17777">MLVAVMCNSVLGDGFQSSWDAYCGSQQDQLPPGTYYVCFQSEDGPPQDAALTNAKIFTGPVTSDGGKSRVHIKHEDHVKSAVLTDCSCLGEEVNFAVAFASASGLAQMWTDNHPVQVRISDLQSETCVDYDIGASEPHTSTTLFPDFVNFMRFCQNDPPVDIST</sequence>
<dbReference type="Proteomes" id="UP000239563">
    <property type="component" value="Chromosome XII"/>
</dbReference>
<gene>
    <name evidence="1" type="ORF">SRS1_25005</name>
</gene>
<proteinExistence type="predicted"/>
<dbReference type="EMBL" id="LT795065">
    <property type="protein sequence ID" value="SJX64531.1"/>
    <property type="molecule type" value="Genomic_DNA"/>
</dbReference>